<evidence type="ECO:0000313" key="4">
    <source>
        <dbReference type="Proteomes" id="UP001599542"/>
    </source>
</evidence>
<dbReference type="Proteomes" id="UP001599542">
    <property type="component" value="Unassembled WGS sequence"/>
</dbReference>
<sequence length="91" mass="9828">MSCLLMLLGWAGLVWMFVMGVFGDDWSLAGLVVPLSSFVLFVANEVRRGEVRREQQAAEAAERRRREGAAREAPAAPPARPDGDGPDATAT</sequence>
<evidence type="ECO:0000313" key="3">
    <source>
        <dbReference type="EMBL" id="MFE1354615.1"/>
    </source>
</evidence>
<accession>A0ABW6GPD7</accession>
<protein>
    <submittedName>
        <fullName evidence="3">Uncharacterized protein</fullName>
    </submittedName>
</protein>
<keyword evidence="4" id="KW-1185">Reference proteome</keyword>
<organism evidence="3 4">
    <name type="scientific">Kitasatospora phosalacinea</name>
    <dbReference type="NCBI Taxonomy" id="2065"/>
    <lineage>
        <taxon>Bacteria</taxon>
        <taxon>Bacillati</taxon>
        <taxon>Actinomycetota</taxon>
        <taxon>Actinomycetes</taxon>
        <taxon>Kitasatosporales</taxon>
        <taxon>Streptomycetaceae</taxon>
        <taxon>Kitasatospora</taxon>
    </lineage>
</organism>
<feature type="region of interest" description="Disordered" evidence="1">
    <location>
        <begin position="49"/>
        <end position="91"/>
    </location>
</feature>
<proteinExistence type="predicted"/>
<keyword evidence="2" id="KW-0812">Transmembrane</keyword>
<keyword evidence="2" id="KW-1133">Transmembrane helix</keyword>
<keyword evidence="2" id="KW-0472">Membrane</keyword>
<name>A0ABW6GPD7_9ACTN</name>
<reference evidence="3 4" key="1">
    <citation type="submission" date="2024-09" db="EMBL/GenBank/DDBJ databases">
        <title>The Natural Products Discovery Center: Release of the First 8490 Sequenced Strains for Exploring Actinobacteria Biosynthetic Diversity.</title>
        <authorList>
            <person name="Kalkreuter E."/>
            <person name="Kautsar S.A."/>
            <person name="Yang D."/>
            <person name="Bader C.D."/>
            <person name="Teijaro C.N."/>
            <person name="Fluegel L."/>
            <person name="Davis C.M."/>
            <person name="Simpson J.R."/>
            <person name="Lauterbach L."/>
            <person name="Steele A.D."/>
            <person name="Gui C."/>
            <person name="Meng S."/>
            <person name="Li G."/>
            <person name="Viehrig K."/>
            <person name="Ye F."/>
            <person name="Su P."/>
            <person name="Kiefer A.F."/>
            <person name="Nichols A."/>
            <person name="Cepeda A.J."/>
            <person name="Yan W."/>
            <person name="Fan B."/>
            <person name="Jiang Y."/>
            <person name="Adhikari A."/>
            <person name="Zheng C.-J."/>
            <person name="Schuster L."/>
            <person name="Cowan T.M."/>
            <person name="Smanski M.J."/>
            <person name="Chevrette M.G."/>
            <person name="De Carvalho L.P.S."/>
            <person name="Shen B."/>
        </authorList>
    </citation>
    <scope>NUCLEOTIDE SEQUENCE [LARGE SCALE GENOMIC DNA]</scope>
    <source>
        <strain evidence="3 4">NPDC058753</strain>
    </source>
</reference>
<feature type="compositionally biased region" description="Basic and acidic residues" evidence="1">
    <location>
        <begin position="49"/>
        <end position="70"/>
    </location>
</feature>
<feature type="transmembrane region" description="Helical" evidence="2">
    <location>
        <begin position="26"/>
        <end position="43"/>
    </location>
</feature>
<evidence type="ECO:0000256" key="1">
    <source>
        <dbReference type="SAM" id="MobiDB-lite"/>
    </source>
</evidence>
<dbReference type="EMBL" id="JBHYPX010000046">
    <property type="protein sequence ID" value="MFE1354615.1"/>
    <property type="molecule type" value="Genomic_DNA"/>
</dbReference>
<dbReference type="RefSeq" id="WP_380328222.1">
    <property type="nucleotide sequence ID" value="NZ_JBHYPW010000046.1"/>
</dbReference>
<evidence type="ECO:0000256" key="2">
    <source>
        <dbReference type="SAM" id="Phobius"/>
    </source>
</evidence>
<comment type="caution">
    <text evidence="3">The sequence shown here is derived from an EMBL/GenBank/DDBJ whole genome shotgun (WGS) entry which is preliminary data.</text>
</comment>
<gene>
    <name evidence="3" type="ORF">ACFW6T_21740</name>
</gene>